<keyword evidence="4" id="KW-0964">Secreted</keyword>
<dbReference type="GeneTree" id="ENSGT00530000063725"/>
<dbReference type="SMART" id="SM00457">
    <property type="entry name" value="MACPF"/>
    <property type="match status" value="1"/>
</dbReference>
<dbReference type="GO" id="GO:0022829">
    <property type="term" value="F:wide pore channel activity"/>
    <property type="evidence" value="ECO:0007669"/>
    <property type="project" value="TreeGrafter"/>
</dbReference>
<dbReference type="Gene3D" id="2.60.40.150">
    <property type="entry name" value="C2 domain"/>
    <property type="match status" value="1"/>
</dbReference>
<feature type="domain" description="C2" evidence="9">
    <location>
        <begin position="400"/>
        <end position="518"/>
    </location>
</feature>
<dbReference type="GO" id="GO:0005576">
    <property type="term" value="C:extracellular region"/>
    <property type="evidence" value="ECO:0007669"/>
    <property type="project" value="UniProtKB-SubCell"/>
</dbReference>
<dbReference type="AlphaFoldDB" id="A0A3B4BY97"/>
<evidence type="ECO:0000256" key="7">
    <source>
        <dbReference type="ARBA" id="ARBA00023157"/>
    </source>
</evidence>
<dbReference type="InterPro" id="IPR035892">
    <property type="entry name" value="C2_domain_sf"/>
</dbReference>
<feature type="signal peptide" evidence="8">
    <location>
        <begin position="1"/>
        <end position="34"/>
    </location>
</feature>
<dbReference type="PANTHER" id="PTHR46096:SF5">
    <property type="entry name" value="PERFORIN 1.2 PRECURSOR-RELATED"/>
    <property type="match status" value="1"/>
</dbReference>
<dbReference type="PROSITE" id="PS50004">
    <property type="entry name" value="C2"/>
    <property type="match status" value="1"/>
</dbReference>
<evidence type="ECO:0000256" key="3">
    <source>
        <dbReference type="ARBA" id="ARBA00009214"/>
    </source>
</evidence>
<evidence type="ECO:0000313" key="12">
    <source>
        <dbReference type="Proteomes" id="UP001501920"/>
    </source>
</evidence>
<keyword evidence="6" id="KW-0472">Membrane</keyword>
<dbReference type="PANTHER" id="PTHR46096">
    <property type="entry name" value="PERFORIN-1"/>
    <property type="match status" value="1"/>
</dbReference>
<dbReference type="InterPro" id="IPR020863">
    <property type="entry name" value="MACPF_CS"/>
</dbReference>
<dbReference type="InterPro" id="IPR001862">
    <property type="entry name" value="MAC_perforin"/>
</dbReference>
<reference evidence="11 12" key="1">
    <citation type="submission" date="2020-10" db="EMBL/GenBank/DDBJ databases">
        <title>Pygocentrus nattereri (red-bellied piranha) genome, fPygNat1, primary haplotype.</title>
        <authorList>
            <person name="Myers G."/>
            <person name="Meyer A."/>
            <person name="Karagic N."/>
            <person name="Pippel M."/>
            <person name="Winkler S."/>
            <person name="Tracey A."/>
            <person name="Wood J."/>
            <person name="Formenti G."/>
            <person name="Howe K."/>
            <person name="Fedrigo O."/>
            <person name="Jarvis E.D."/>
        </authorList>
    </citation>
    <scope>NUCLEOTIDE SEQUENCE [LARGE SCALE GENOMIC DNA]</scope>
</reference>
<protein>
    <recommendedName>
        <fullName evidence="13">Perforin-1-like</fullName>
    </recommendedName>
</protein>
<sequence length="584" mass="65856">MTKRFLLLSHRMGWMSRYLLSCWIWCSLFSLVNAEEQPELGGPEDCNNADFVPGYNLGGEGFDVVKMERKGSYVIDMDKWDVGNGSCKMYKNPYLNKEKQKTPAAVVFWRTFPKCSMKVSSKIYESSEALVNDSTSSISNNWKIGLNVMFKGSGSSGGTHSREAQFGMKKSKEDNFSFTKHVVKCSFYSYKIASSPPLHREFLQALQSLPREYDSDSYQGIIDMFGTHYTTGVYLGGKMKAVTAIRTCKAAMNGLSDTAVKDCLDVEASGTHNGVTLSTEFKHCQALKKKMSTDEKFSSMFNERQTEIVGGNINGEDLLFSRNSHPNSLNQWLDSLKTIPDVVTYTLHPLHSVLNKNHPARNGLKKAVENYIRNNALKKVCSGSCKIGHQNSARDRCACVCERSQNILSNCCPVEKGLATLKVFKLRANGLYGDRWTETDGSVEVRYGDTVRRTVVIKDNNNPRWTESFEFAPVKLSISKKLIFKVYDADSYWNSDLLGECSFELRRGKVTDMCAFQYGTFFFSYTVECAPSLQGPKCADYSASPMDSHLDKIFQSRNGILAKDMWKLQEAQNYSNNPYFKGYK</sequence>
<evidence type="ECO:0000256" key="4">
    <source>
        <dbReference type="ARBA" id="ARBA00022525"/>
    </source>
</evidence>
<evidence type="ECO:0000259" key="9">
    <source>
        <dbReference type="PROSITE" id="PS50004"/>
    </source>
</evidence>
<dbReference type="SUPFAM" id="SSF49562">
    <property type="entry name" value="C2 domain (Calcium/lipid-binding domain, CaLB)"/>
    <property type="match status" value="1"/>
</dbReference>
<dbReference type="GO" id="GO:0051607">
    <property type="term" value="P:defense response to virus"/>
    <property type="evidence" value="ECO:0007669"/>
    <property type="project" value="TreeGrafter"/>
</dbReference>
<feature type="chain" id="PRO_5043769659" description="Perforin-1-like" evidence="8">
    <location>
        <begin position="35"/>
        <end position="584"/>
    </location>
</feature>
<dbReference type="Pfam" id="PF00168">
    <property type="entry name" value="C2"/>
    <property type="match status" value="1"/>
</dbReference>
<comment type="subcellular location">
    <subcellularLocation>
        <location evidence="1">Membrane</location>
    </subcellularLocation>
    <subcellularLocation>
        <location evidence="2">Secreted</location>
    </subcellularLocation>
</comment>
<keyword evidence="8" id="KW-0732">Signal</keyword>
<dbReference type="PROSITE" id="PS00279">
    <property type="entry name" value="MACPF_1"/>
    <property type="match status" value="1"/>
</dbReference>
<dbReference type="SMART" id="SM00239">
    <property type="entry name" value="C2"/>
    <property type="match status" value="1"/>
</dbReference>
<name>A0A3B4BY97_PYGNA</name>
<evidence type="ECO:0000256" key="8">
    <source>
        <dbReference type="SAM" id="SignalP"/>
    </source>
</evidence>
<keyword evidence="7" id="KW-1015">Disulfide bond</keyword>
<dbReference type="InterPro" id="IPR000008">
    <property type="entry name" value="C2_dom"/>
</dbReference>
<dbReference type="PROSITE" id="PS51412">
    <property type="entry name" value="MACPF_2"/>
    <property type="match status" value="1"/>
</dbReference>
<dbReference type="GO" id="GO:0001913">
    <property type="term" value="P:T cell mediated cytotoxicity"/>
    <property type="evidence" value="ECO:0007669"/>
    <property type="project" value="TreeGrafter"/>
</dbReference>
<dbReference type="GO" id="GO:0001771">
    <property type="term" value="P:immunological synapse formation"/>
    <property type="evidence" value="ECO:0007669"/>
    <property type="project" value="TreeGrafter"/>
</dbReference>
<evidence type="ECO:0000313" key="11">
    <source>
        <dbReference type="Ensembl" id="ENSPNAP00000003536.2"/>
    </source>
</evidence>
<accession>A0A3B4BY97</accession>
<evidence type="ECO:0000259" key="10">
    <source>
        <dbReference type="PROSITE" id="PS51412"/>
    </source>
</evidence>
<dbReference type="Ensembl" id="ENSPNAT00000008545.2">
    <property type="protein sequence ID" value="ENSPNAP00000003536.2"/>
    <property type="gene ID" value="ENSPNAG00000009949.2"/>
</dbReference>
<comment type="similarity">
    <text evidence="3">Belongs to the complement C6/C7/C8/C9 family.</text>
</comment>
<dbReference type="Pfam" id="PF01823">
    <property type="entry name" value="MACPF"/>
    <property type="match status" value="1"/>
</dbReference>
<dbReference type="GO" id="GO:0031640">
    <property type="term" value="P:killing of cells of another organism"/>
    <property type="evidence" value="ECO:0007669"/>
    <property type="project" value="UniProtKB-KW"/>
</dbReference>
<keyword evidence="5" id="KW-0204">Cytolysis</keyword>
<dbReference type="InterPro" id="IPR020864">
    <property type="entry name" value="MACPF"/>
</dbReference>
<dbReference type="Proteomes" id="UP001501920">
    <property type="component" value="Chromosome 27"/>
</dbReference>
<evidence type="ECO:0008006" key="13">
    <source>
        <dbReference type="Google" id="ProtNLM"/>
    </source>
</evidence>
<evidence type="ECO:0000256" key="6">
    <source>
        <dbReference type="ARBA" id="ARBA00023136"/>
    </source>
</evidence>
<dbReference type="GO" id="GO:0005579">
    <property type="term" value="C:membrane attack complex"/>
    <property type="evidence" value="ECO:0007669"/>
    <property type="project" value="InterPro"/>
</dbReference>
<reference evidence="11" key="3">
    <citation type="submission" date="2025-09" db="UniProtKB">
        <authorList>
            <consortium name="Ensembl"/>
        </authorList>
    </citation>
    <scope>IDENTIFICATION</scope>
</reference>
<evidence type="ECO:0000256" key="2">
    <source>
        <dbReference type="ARBA" id="ARBA00004613"/>
    </source>
</evidence>
<dbReference type="PRINTS" id="PR00764">
    <property type="entry name" value="COMPLEMENTC9"/>
</dbReference>
<proteinExistence type="inferred from homology"/>
<evidence type="ECO:0000256" key="1">
    <source>
        <dbReference type="ARBA" id="ARBA00004370"/>
    </source>
</evidence>
<dbReference type="InterPro" id="IPR052784">
    <property type="entry name" value="Perforin-1_pore-forming"/>
</dbReference>
<evidence type="ECO:0000256" key="5">
    <source>
        <dbReference type="ARBA" id="ARBA00022852"/>
    </source>
</evidence>
<keyword evidence="12" id="KW-1185">Reference proteome</keyword>
<organism evidence="11 12">
    <name type="scientific">Pygocentrus nattereri</name>
    <name type="common">Red-bellied piranha</name>
    <dbReference type="NCBI Taxonomy" id="42514"/>
    <lineage>
        <taxon>Eukaryota</taxon>
        <taxon>Metazoa</taxon>
        <taxon>Chordata</taxon>
        <taxon>Craniata</taxon>
        <taxon>Vertebrata</taxon>
        <taxon>Euteleostomi</taxon>
        <taxon>Actinopterygii</taxon>
        <taxon>Neopterygii</taxon>
        <taxon>Teleostei</taxon>
        <taxon>Ostariophysi</taxon>
        <taxon>Characiformes</taxon>
        <taxon>Characoidei</taxon>
        <taxon>Pygocentrus</taxon>
    </lineage>
</organism>
<reference evidence="11" key="2">
    <citation type="submission" date="2025-08" db="UniProtKB">
        <authorList>
            <consortium name="Ensembl"/>
        </authorList>
    </citation>
    <scope>IDENTIFICATION</scope>
</reference>
<feature type="domain" description="MACPF" evidence="10">
    <location>
        <begin position="41"/>
        <end position="379"/>
    </location>
</feature>